<sequence>MLKAAPLGKLAVSYDQQSLGTKWFSPSTVAVREHRARERADRITEQFVTRFKERDYIPDGGDNALFALLVQLPDWPADLSINVVDEDGEPLAIYLKGRDGRVVRHTILLAQSGDDSYVAPGNVSVSDEESLLQLVLSQLPAGSTLATGGDFPGSASMAGRIVTLREQVAGLALTQRPLLFDALLADCYATKDQSPASLPNPFLPFWSRSQAQLTPLLSMLHVLSPEVPLGRLEELLERLPVSTEEEAVFLESGLLPDPFVEAMSISLGEWSCSVAIDGVLRTRIYNPHADLLARECARQMLANRLGRELVILEAGMDKHVPTGPDDSRVVLLHDDAGNYRALHPVSGEITEFKKGTDSFYMAISSLLQPHERSLMGMQFEHDVEGFRHTLTLRAIEENGGWFDPQKPTEIDSGFLPEWFKDASTHDRLSWKTAVQDYSQALLEAQAPDLLDPQLYGSREQLRKYAREKLEERIALDHGIAVNADEIVVETIHSEMNAGGFFDTDYVYVGPSEVETHYTAQRRSLTDLCLENITVTNINFLLTSRAFDSDDRLIGFLNAGYLFRLVRDLDIGEDYPRFLRFNLSTSPSGQWHRERYARVMQAQMRLDAIEARMAGDFVNGGGLPSERAHRSYKWVTAVLNNPLNDHRRERVEGHPVEVHRLQINGAALRGILVIGTASRASVASLVLFTPQAPDGKCFRELSNPDDLLRQVLHEPVLLDYLVSRAALSSRSDIRHALTAARHSLYMDLVPCVGNFLEAVYDAEVEWVVEAVDEQTTSTWESNWESVWEITRTVGEFALTFAPFKVRLPIAAIRSFHAIWQGIEKAADNDTNASLYFVQAALLLADGLTLPKGRRVKPASATSSGFPVLDPSQALLKTPAGLTLRGDGIYKGVYEKIQEGAAARYYTVQAGKAYAVRYDSSFSTWRVIDARRPDAYYQMPIRLNEQGSWTYAPVGLRGGKKTSKAKPSDGSGDKGGSSAGGAKKLFQLDLDNFFEGSAFRKAQKNIEGDLTVAVKKAVERYRVEGKGNLHPSKHGLYSLDLPGVGRSTGRGAWRLMFEPPKNGVMKAYGVMDPH</sequence>
<feature type="region of interest" description="Disordered" evidence="1">
    <location>
        <begin position="955"/>
        <end position="977"/>
    </location>
</feature>
<accession>A0A3M5P4E7</accession>
<comment type="caution">
    <text evidence="3">The sequence shown here is derived from an EMBL/GenBank/DDBJ whole genome shotgun (WGS) entry which is preliminary data.</text>
</comment>
<dbReference type="OrthoDB" id="7011165at2"/>
<evidence type="ECO:0000256" key="1">
    <source>
        <dbReference type="SAM" id="MobiDB-lite"/>
    </source>
</evidence>
<dbReference type="Proteomes" id="UP000273854">
    <property type="component" value="Unassembled WGS sequence"/>
</dbReference>
<dbReference type="InterPro" id="IPR046673">
    <property type="entry name" value="ToxA_N"/>
</dbReference>
<dbReference type="EMBL" id="RBTP01000054">
    <property type="protein sequence ID" value="RMT79590.1"/>
    <property type="molecule type" value="Genomic_DNA"/>
</dbReference>
<evidence type="ECO:0000313" key="3">
    <source>
        <dbReference type="EMBL" id="RMT79590.1"/>
    </source>
</evidence>
<organism evidence="3 4">
    <name type="scientific">Pseudomonas viridiflava</name>
    <name type="common">Phytomonas viridiflava</name>
    <dbReference type="NCBI Taxonomy" id="33069"/>
    <lineage>
        <taxon>Bacteria</taxon>
        <taxon>Pseudomonadati</taxon>
        <taxon>Pseudomonadota</taxon>
        <taxon>Gammaproteobacteria</taxon>
        <taxon>Pseudomonadales</taxon>
        <taxon>Pseudomonadaceae</taxon>
        <taxon>Pseudomonas</taxon>
    </lineage>
</organism>
<evidence type="ECO:0000313" key="4">
    <source>
        <dbReference type="Proteomes" id="UP000273854"/>
    </source>
</evidence>
<evidence type="ECO:0000259" key="2">
    <source>
        <dbReference type="Pfam" id="PF20178"/>
    </source>
</evidence>
<name>A0A3M5P4E7_PSEVI</name>
<gene>
    <name evidence="3" type="ORF">ALP40_03717</name>
</gene>
<dbReference type="AlphaFoldDB" id="A0A3M5P4E7"/>
<reference evidence="3 4" key="1">
    <citation type="submission" date="2018-08" db="EMBL/GenBank/DDBJ databases">
        <title>Recombination of ecologically and evolutionarily significant loci maintains genetic cohesion in the Pseudomonas syringae species complex.</title>
        <authorList>
            <person name="Dillon M."/>
            <person name="Thakur S."/>
            <person name="Almeida R.N.D."/>
            <person name="Weir B.S."/>
            <person name="Guttman D.S."/>
        </authorList>
    </citation>
    <scope>NUCLEOTIDE SEQUENCE [LARGE SCALE GENOMIC DNA]</scope>
    <source>
        <strain evidence="3 4">ICMP 19473</strain>
    </source>
</reference>
<feature type="domain" description="Dermonecrotic toxin N-terminal" evidence="2">
    <location>
        <begin position="460"/>
        <end position="721"/>
    </location>
</feature>
<proteinExistence type="predicted"/>
<protein>
    <recommendedName>
        <fullName evidence="2">Dermonecrotic toxin N-terminal domain-containing protein</fullName>
    </recommendedName>
</protein>
<dbReference type="RefSeq" id="WP_122209353.1">
    <property type="nucleotide sequence ID" value="NZ_RBTP01000054.1"/>
</dbReference>
<dbReference type="Pfam" id="PF20178">
    <property type="entry name" value="ToxA_N"/>
    <property type="match status" value="1"/>
</dbReference>